<feature type="domain" description="RING-type" evidence="4">
    <location>
        <begin position="721"/>
        <end position="764"/>
    </location>
</feature>
<dbReference type="EMBL" id="LSRX01000607">
    <property type="protein sequence ID" value="OLP92759.1"/>
    <property type="molecule type" value="Genomic_DNA"/>
</dbReference>
<dbReference type="SUPFAM" id="SSF57850">
    <property type="entry name" value="RING/U-box"/>
    <property type="match status" value="1"/>
</dbReference>
<dbReference type="AlphaFoldDB" id="A0A1Q9DC86"/>
<evidence type="ECO:0000256" key="2">
    <source>
        <dbReference type="SAM" id="MobiDB-lite"/>
    </source>
</evidence>
<dbReference type="Proteomes" id="UP000186817">
    <property type="component" value="Unassembled WGS sequence"/>
</dbReference>
<evidence type="ECO:0000313" key="6">
    <source>
        <dbReference type="Proteomes" id="UP000186817"/>
    </source>
</evidence>
<keyword evidence="1" id="KW-0479">Metal-binding</keyword>
<comment type="caution">
    <text evidence="5">The sequence shown here is derived from an EMBL/GenBank/DDBJ whole genome shotgun (WGS) entry which is preliminary data.</text>
</comment>
<keyword evidence="1" id="KW-0862">Zinc</keyword>
<dbReference type="OrthoDB" id="1711136at2759"/>
<dbReference type="InterPro" id="IPR007849">
    <property type="entry name" value="ATP10"/>
</dbReference>
<organism evidence="5 6">
    <name type="scientific">Symbiodinium microadriaticum</name>
    <name type="common">Dinoflagellate</name>
    <name type="synonym">Zooxanthella microadriatica</name>
    <dbReference type="NCBI Taxonomy" id="2951"/>
    <lineage>
        <taxon>Eukaryota</taxon>
        <taxon>Sar</taxon>
        <taxon>Alveolata</taxon>
        <taxon>Dinophyceae</taxon>
        <taxon>Suessiales</taxon>
        <taxon>Symbiodiniaceae</taxon>
        <taxon>Symbiodinium</taxon>
    </lineage>
</organism>
<dbReference type="Pfam" id="PF13475">
    <property type="entry name" value="DUF4116"/>
    <property type="match status" value="4"/>
</dbReference>
<dbReference type="Gene3D" id="3.30.40.10">
    <property type="entry name" value="Zinc/RING finger domain, C3HC4 (zinc finger)"/>
    <property type="match status" value="1"/>
</dbReference>
<name>A0A1Q9DC86_SYMMI</name>
<dbReference type="PROSITE" id="PS50089">
    <property type="entry name" value="ZF_RING_2"/>
    <property type="match status" value="1"/>
</dbReference>
<feature type="transmembrane region" description="Helical" evidence="3">
    <location>
        <begin position="93"/>
        <end position="113"/>
    </location>
</feature>
<dbReference type="InterPro" id="IPR001841">
    <property type="entry name" value="Znf_RING"/>
</dbReference>
<keyword evidence="1" id="KW-0863">Zinc-finger</keyword>
<protein>
    <recommendedName>
        <fullName evidence="4">RING-type domain-containing protein</fullName>
    </recommendedName>
</protein>
<dbReference type="InterPro" id="IPR013083">
    <property type="entry name" value="Znf_RING/FYVE/PHD"/>
</dbReference>
<dbReference type="Pfam" id="PF13920">
    <property type="entry name" value="zf-C3HC4_3"/>
    <property type="match status" value="1"/>
</dbReference>
<feature type="region of interest" description="Disordered" evidence="2">
    <location>
        <begin position="225"/>
        <end position="245"/>
    </location>
</feature>
<feature type="compositionally biased region" description="Acidic residues" evidence="2">
    <location>
        <begin position="675"/>
        <end position="686"/>
    </location>
</feature>
<evidence type="ECO:0000259" key="4">
    <source>
        <dbReference type="PROSITE" id="PS50089"/>
    </source>
</evidence>
<keyword evidence="6" id="KW-1185">Reference proteome</keyword>
<keyword evidence="3" id="KW-0812">Transmembrane</keyword>
<dbReference type="SMART" id="SM00184">
    <property type="entry name" value="RING"/>
    <property type="match status" value="1"/>
</dbReference>
<evidence type="ECO:0000256" key="3">
    <source>
        <dbReference type="SAM" id="Phobius"/>
    </source>
</evidence>
<gene>
    <name evidence="5" type="ORF">AK812_SmicGene25376</name>
</gene>
<feature type="compositionally biased region" description="Basic and acidic residues" evidence="2">
    <location>
        <begin position="234"/>
        <end position="245"/>
    </location>
</feature>
<reference evidence="5 6" key="1">
    <citation type="submission" date="2016-02" db="EMBL/GenBank/DDBJ databases">
        <title>Genome analysis of coral dinoflagellate symbionts highlights evolutionary adaptations to a symbiotic lifestyle.</title>
        <authorList>
            <person name="Aranda M."/>
            <person name="Li Y."/>
            <person name="Liew Y.J."/>
            <person name="Baumgarten S."/>
            <person name="Simakov O."/>
            <person name="Wilson M."/>
            <person name="Piel J."/>
            <person name="Ashoor H."/>
            <person name="Bougouffa S."/>
            <person name="Bajic V.B."/>
            <person name="Ryu T."/>
            <person name="Ravasi T."/>
            <person name="Bayer T."/>
            <person name="Micklem G."/>
            <person name="Kim H."/>
            <person name="Bhak J."/>
            <person name="Lajeunesse T.C."/>
            <person name="Voolstra C.R."/>
        </authorList>
    </citation>
    <scope>NUCLEOTIDE SEQUENCE [LARGE SCALE GENOMIC DNA]</scope>
    <source>
        <strain evidence="5 6">CCMP2467</strain>
    </source>
</reference>
<sequence>MLRRFKFSGYTSCNTSQPSQPACNLAQHHRALNDSNHVPQCDLEDAMSRGHVDFSTLLFTYTLQVLTSRAVAQTVNSGIGPLVQQADARPGTLHWALAVILIVVLLVGLFRSYRILKQTQHLTVVRHAPEGMRIVECGSCHTAQYVSAHGRIFICCNCHCANRIPMEATRAEELTVADGPLKKFEFKKGGENFWQSWWHVHDDPTQAMPVLFNARKKWQEAEAKVIQKSKARKQPRERSTPLPDREHWEAALSSNWTCLKEAPEAVKDDPVCVQIAARQSWKALEYASEDIKNDPVVTLPVVQSCWWALEFVGQDVRRDEEVAIAALRQNALAFECLSHDLRHDLIILQEAVRVDGKALRFASKDLLADRKLVEDAVRNAGGEALRYAAEEFGDDPDMVLLALQAPAGSDRALAFSKRLAADHGFVLQLMQKDGMALRYASESLKADMSVVLAAVEQNGDALQFASDDMRDTRKVVEAAVQQNPKAVRFASEKLLSDEDLVKQVATVDGTILEFAGDLCGNRRVAVKAVEQSWEALRFEEVDGGLPANLLLEAVKQDWRAVQEILKKEPEVSEDLLLQMATTNPEIVRASQLRGHRVIARAALEVNGMMLHYLLPHLRSDLELAAAAVRQNPDALSEAHPALRQEPTLRSLQKEGFARRAHTELRRAKALKEAEEVSQEEMEEGAEAPEPVLQTGADKPAPSLIGKVDVENASAGERFPQCVVCLDEPGCMVLLPCAHGGVCEACVTRIVQNRAFGGSHCPHCRSTISTIVKLEEVEGELAKGVELRIPMASHPTLIEASMSRLASHVNIVGSTLRSRPKAFWDVRSFASSPTQSSSSRESPAATGRHSQLLTTPVSELEVPSAPLPLAKASDIVFRGALHEDAEGGGARHAPAVSKMWSNIPAHVRESFRAPSNLEDAPKPSAPLLLDNVLSKVKTLFASTGLGPAKWSQVARPYYQGRIALAPYQKGQTAAYNYPPVLVPRELAHRFPLDMYVDPVFQTSDASQRIRMRGFTLFPRLQSKTTLLLVFSGQPLSGLWTGLRLWLDAVAAGFQLLPNTQVLKLHCEEGWFNRRTHQLTKFQLRRQVKEEEIWTTFVYRGKWKWEYERALHLYNKELPVVLLLDSLGYVRWHAVGLPTSEATELFTALSRKLAHEKKSFT</sequence>
<proteinExistence type="predicted"/>
<feature type="compositionally biased region" description="Low complexity" evidence="2">
    <location>
        <begin position="830"/>
        <end position="841"/>
    </location>
</feature>
<evidence type="ECO:0000256" key="1">
    <source>
        <dbReference type="PROSITE-ProRule" id="PRU00175"/>
    </source>
</evidence>
<keyword evidence="3" id="KW-1133">Transmembrane helix</keyword>
<feature type="region of interest" description="Disordered" evidence="2">
    <location>
        <begin position="830"/>
        <end position="849"/>
    </location>
</feature>
<dbReference type="InterPro" id="IPR025197">
    <property type="entry name" value="DUF4116"/>
</dbReference>
<evidence type="ECO:0000313" key="5">
    <source>
        <dbReference type="EMBL" id="OLP92759.1"/>
    </source>
</evidence>
<accession>A0A1Q9DC86</accession>
<dbReference type="GO" id="GO:0008270">
    <property type="term" value="F:zinc ion binding"/>
    <property type="evidence" value="ECO:0007669"/>
    <property type="project" value="UniProtKB-KW"/>
</dbReference>
<feature type="region of interest" description="Disordered" evidence="2">
    <location>
        <begin position="668"/>
        <end position="700"/>
    </location>
</feature>
<keyword evidence="3" id="KW-0472">Membrane</keyword>
<dbReference type="Pfam" id="PF05176">
    <property type="entry name" value="ATP-synt_10"/>
    <property type="match status" value="1"/>
</dbReference>